<dbReference type="Pfam" id="PF03466">
    <property type="entry name" value="LysR_substrate"/>
    <property type="match status" value="1"/>
</dbReference>
<evidence type="ECO:0000256" key="3">
    <source>
        <dbReference type="ARBA" id="ARBA00023125"/>
    </source>
</evidence>
<dbReference type="PROSITE" id="PS50931">
    <property type="entry name" value="HTH_LYSR"/>
    <property type="match status" value="1"/>
</dbReference>
<dbReference type="RefSeq" id="WP_309940783.1">
    <property type="nucleotide sequence ID" value="NZ_AP025306.1"/>
</dbReference>
<proteinExistence type="inferred from homology"/>
<accession>A0AAE4BU52</accession>
<dbReference type="InterPro" id="IPR036390">
    <property type="entry name" value="WH_DNA-bd_sf"/>
</dbReference>
<dbReference type="InterPro" id="IPR005119">
    <property type="entry name" value="LysR_subst-bd"/>
</dbReference>
<comment type="caution">
    <text evidence="6">The sequence shown here is derived from an EMBL/GenBank/DDBJ whole genome shotgun (WGS) entry which is preliminary data.</text>
</comment>
<evidence type="ECO:0000313" key="7">
    <source>
        <dbReference type="Proteomes" id="UP001185092"/>
    </source>
</evidence>
<dbReference type="CDD" id="cd08414">
    <property type="entry name" value="PBP2_LTTR_aromatics_like"/>
    <property type="match status" value="1"/>
</dbReference>
<dbReference type="Pfam" id="PF00126">
    <property type="entry name" value="HTH_1"/>
    <property type="match status" value="1"/>
</dbReference>
<dbReference type="Proteomes" id="UP001185092">
    <property type="component" value="Unassembled WGS sequence"/>
</dbReference>
<keyword evidence="4" id="KW-0804">Transcription</keyword>
<reference evidence="6" key="1">
    <citation type="submission" date="2023-07" db="EMBL/GenBank/DDBJ databases">
        <title>Genomic Encyclopedia of Type Strains, Phase IV (KMG-IV): sequencing the most valuable type-strain genomes for metagenomic binning, comparative biology and taxonomic classification.</title>
        <authorList>
            <person name="Goeker M."/>
        </authorList>
    </citation>
    <scope>NUCLEOTIDE SEQUENCE</scope>
    <source>
        <strain evidence="6">DSM 26174</strain>
    </source>
</reference>
<protein>
    <submittedName>
        <fullName evidence="6">DNA-binding transcriptional LysR family regulator</fullName>
    </submittedName>
</protein>
<dbReference type="Gene3D" id="1.10.10.10">
    <property type="entry name" value="Winged helix-like DNA-binding domain superfamily/Winged helix DNA-binding domain"/>
    <property type="match status" value="1"/>
</dbReference>
<dbReference type="EMBL" id="JAVDQD010000005">
    <property type="protein sequence ID" value="MDR6240670.1"/>
    <property type="molecule type" value="Genomic_DNA"/>
</dbReference>
<dbReference type="PRINTS" id="PR00039">
    <property type="entry name" value="HTHLYSR"/>
</dbReference>
<dbReference type="Gene3D" id="3.40.190.10">
    <property type="entry name" value="Periplasmic binding protein-like II"/>
    <property type="match status" value="2"/>
</dbReference>
<name>A0AAE4BU52_9BACT</name>
<sequence>MELRHLRYFLAVAEELNFTKAAEKLFISQPPLSRQIKELEEEVGARLFDRNNKSVILTEAGKFFQIEARKILNQLEATTIKTKKIADNISGEYKIAYTSSTFTNEVTRLVNQLTKLFPFLNIKLFEASSSRQVQALEQERLDFGILRAPVMSPIINSNFWYEESFSLVWNDKTIFEKDISKLSKESFIFFNKNYAPTYHQSLMEICSSYGFKPNILHEANNINSIIELVKAGLGISIIPSKVKERYSDLKFLELNPKFHTNVLIATSKNDTSIVTEKALQILLNQEK</sequence>
<dbReference type="SUPFAM" id="SSF53850">
    <property type="entry name" value="Periplasmic binding protein-like II"/>
    <property type="match status" value="1"/>
</dbReference>
<keyword evidence="2" id="KW-0805">Transcription regulation</keyword>
<evidence type="ECO:0000256" key="1">
    <source>
        <dbReference type="ARBA" id="ARBA00009437"/>
    </source>
</evidence>
<dbReference type="InterPro" id="IPR000847">
    <property type="entry name" value="LysR_HTH_N"/>
</dbReference>
<evidence type="ECO:0000256" key="4">
    <source>
        <dbReference type="ARBA" id="ARBA00023163"/>
    </source>
</evidence>
<dbReference type="AlphaFoldDB" id="A0AAE4BU52"/>
<dbReference type="InterPro" id="IPR036388">
    <property type="entry name" value="WH-like_DNA-bd_sf"/>
</dbReference>
<evidence type="ECO:0000313" key="6">
    <source>
        <dbReference type="EMBL" id="MDR6240670.1"/>
    </source>
</evidence>
<keyword evidence="3 6" id="KW-0238">DNA-binding</keyword>
<gene>
    <name evidence="6" type="ORF">HNQ88_003746</name>
</gene>
<dbReference type="GO" id="GO:0032993">
    <property type="term" value="C:protein-DNA complex"/>
    <property type="evidence" value="ECO:0007669"/>
    <property type="project" value="TreeGrafter"/>
</dbReference>
<dbReference type="PANTHER" id="PTHR30346">
    <property type="entry name" value="TRANSCRIPTIONAL DUAL REGULATOR HCAR-RELATED"/>
    <property type="match status" value="1"/>
</dbReference>
<keyword evidence="7" id="KW-1185">Reference proteome</keyword>
<dbReference type="PANTHER" id="PTHR30346:SF17">
    <property type="entry name" value="LYSR FAMILY TRANSCRIPTIONAL REGULATOR"/>
    <property type="match status" value="1"/>
</dbReference>
<evidence type="ECO:0000256" key="2">
    <source>
        <dbReference type="ARBA" id="ARBA00023015"/>
    </source>
</evidence>
<comment type="similarity">
    <text evidence="1">Belongs to the LysR transcriptional regulatory family.</text>
</comment>
<organism evidence="6 7">
    <name type="scientific">Aureibacter tunicatorum</name>
    <dbReference type="NCBI Taxonomy" id="866807"/>
    <lineage>
        <taxon>Bacteria</taxon>
        <taxon>Pseudomonadati</taxon>
        <taxon>Bacteroidota</taxon>
        <taxon>Cytophagia</taxon>
        <taxon>Cytophagales</taxon>
        <taxon>Persicobacteraceae</taxon>
        <taxon>Aureibacter</taxon>
    </lineage>
</organism>
<dbReference type="GO" id="GO:0003677">
    <property type="term" value="F:DNA binding"/>
    <property type="evidence" value="ECO:0007669"/>
    <property type="project" value="UniProtKB-KW"/>
</dbReference>
<dbReference type="FunFam" id="1.10.10.10:FF:000001">
    <property type="entry name" value="LysR family transcriptional regulator"/>
    <property type="match status" value="1"/>
</dbReference>
<dbReference type="SUPFAM" id="SSF46785">
    <property type="entry name" value="Winged helix' DNA-binding domain"/>
    <property type="match status" value="1"/>
</dbReference>
<feature type="domain" description="HTH lysR-type" evidence="5">
    <location>
        <begin position="1"/>
        <end position="58"/>
    </location>
</feature>
<dbReference type="GO" id="GO:0003700">
    <property type="term" value="F:DNA-binding transcription factor activity"/>
    <property type="evidence" value="ECO:0007669"/>
    <property type="project" value="InterPro"/>
</dbReference>
<evidence type="ECO:0000259" key="5">
    <source>
        <dbReference type="PROSITE" id="PS50931"/>
    </source>
</evidence>